<dbReference type="Proteomes" id="UP000510822">
    <property type="component" value="Chromosome"/>
</dbReference>
<dbReference type="AlphaFoldDB" id="A0A7D5Z9K5"/>
<name>A0A7D5Z9K5_9NEIS</name>
<dbReference type="KEGG" id="cfon:HZU75_16450"/>
<gene>
    <name evidence="1" type="ORF">HZU75_16450</name>
</gene>
<accession>A0A7D5Z9K5</accession>
<organism evidence="1 2">
    <name type="scientific">Chitinibacter fontanus</name>
    <dbReference type="NCBI Taxonomy" id="1737446"/>
    <lineage>
        <taxon>Bacteria</taxon>
        <taxon>Pseudomonadati</taxon>
        <taxon>Pseudomonadota</taxon>
        <taxon>Betaproteobacteria</taxon>
        <taxon>Neisseriales</taxon>
        <taxon>Chitinibacteraceae</taxon>
        <taxon>Chitinibacter</taxon>
    </lineage>
</organism>
<proteinExistence type="predicted"/>
<evidence type="ECO:0000313" key="2">
    <source>
        <dbReference type="Proteomes" id="UP000510822"/>
    </source>
</evidence>
<sequence>MRAIELANELESYTFGPNAAIELRKEIALELRKLVTENQRLSNLCKHCTELKSEALMLVHDFDPSLAGECDCKR</sequence>
<reference evidence="1 2" key="1">
    <citation type="journal article" date="2016" name="Int. J. Syst. Evol. Microbiol.">
        <title>Chitinibacter fontanus sp. nov., isolated from a spring.</title>
        <authorList>
            <person name="Sheu S.Y."/>
            <person name="Li Y.S."/>
            <person name="Young C.C."/>
            <person name="Chen W.M."/>
        </authorList>
    </citation>
    <scope>NUCLEOTIDE SEQUENCE [LARGE SCALE GENOMIC DNA]</scope>
    <source>
        <strain evidence="1 2">STM-7</strain>
    </source>
</reference>
<keyword evidence="2" id="KW-1185">Reference proteome</keyword>
<dbReference type="EMBL" id="CP058952">
    <property type="protein sequence ID" value="QLI82983.1"/>
    <property type="molecule type" value="Genomic_DNA"/>
</dbReference>
<protein>
    <submittedName>
        <fullName evidence="1">Uncharacterized protein</fullName>
    </submittedName>
</protein>
<dbReference type="RefSeq" id="WP_180307055.1">
    <property type="nucleotide sequence ID" value="NZ_CP058952.1"/>
</dbReference>
<evidence type="ECO:0000313" key="1">
    <source>
        <dbReference type="EMBL" id="QLI82983.1"/>
    </source>
</evidence>